<protein>
    <submittedName>
        <fullName evidence="2">Uncharacterized protein</fullName>
    </submittedName>
</protein>
<dbReference type="Proteomes" id="UP000518266">
    <property type="component" value="Unassembled WGS sequence"/>
</dbReference>
<evidence type="ECO:0000313" key="2">
    <source>
        <dbReference type="EMBL" id="KAF3851473.1"/>
    </source>
</evidence>
<keyword evidence="3" id="KW-1185">Reference proteome</keyword>
<dbReference type="EMBL" id="JAAKFY010000010">
    <property type="protein sequence ID" value="KAF3851473.1"/>
    <property type="molecule type" value="Genomic_DNA"/>
</dbReference>
<dbReference type="AlphaFoldDB" id="A0A7J5YQT2"/>
<comment type="caution">
    <text evidence="2">The sequence shown here is derived from an EMBL/GenBank/DDBJ whole genome shotgun (WGS) entry which is preliminary data.</text>
</comment>
<proteinExistence type="predicted"/>
<reference evidence="2 3" key="1">
    <citation type="submission" date="2020-03" db="EMBL/GenBank/DDBJ databases">
        <title>Dissostichus mawsoni Genome sequencing and assembly.</title>
        <authorList>
            <person name="Park H."/>
        </authorList>
    </citation>
    <scope>NUCLEOTIDE SEQUENCE [LARGE SCALE GENOMIC DNA]</scope>
    <source>
        <strain evidence="2">DM0001</strain>
        <tissue evidence="2">Muscle</tissue>
    </source>
</reference>
<evidence type="ECO:0000256" key="1">
    <source>
        <dbReference type="SAM" id="MobiDB-lite"/>
    </source>
</evidence>
<accession>A0A7J5YQT2</accession>
<organism evidence="2 3">
    <name type="scientific">Dissostichus mawsoni</name>
    <name type="common">Antarctic cod</name>
    <dbReference type="NCBI Taxonomy" id="36200"/>
    <lineage>
        <taxon>Eukaryota</taxon>
        <taxon>Metazoa</taxon>
        <taxon>Chordata</taxon>
        <taxon>Craniata</taxon>
        <taxon>Vertebrata</taxon>
        <taxon>Euteleostomi</taxon>
        <taxon>Actinopterygii</taxon>
        <taxon>Neopterygii</taxon>
        <taxon>Teleostei</taxon>
        <taxon>Neoteleostei</taxon>
        <taxon>Acanthomorphata</taxon>
        <taxon>Eupercaria</taxon>
        <taxon>Perciformes</taxon>
        <taxon>Notothenioidei</taxon>
        <taxon>Nototheniidae</taxon>
        <taxon>Dissostichus</taxon>
    </lineage>
</organism>
<feature type="compositionally biased region" description="Gly residues" evidence="1">
    <location>
        <begin position="146"/>
        <end position="156"/>
    </location>
</feature>
<evidence type="ECO:0000313" key="3">
    <source>
        <dbReference type="Proteomes" id="UP000518266"/>
    </source>
</evidence>
<name>A0A7J5YQT2_DISMA</name>
<sequence>MYLQAVRQLGDGLLQEQRHEQEVELRHVGVFGQQRLQHGQAGEVARVPVDLPHRGAPASTAAHDDVGVVEPAPPTQALFEAVEDGLVGEQHHQDPQSRRDRARVKVFLHEHQEPVKAQRPHQLLTSSVGGRKRAHVQQTEHVADGSYGGLGQGGVPQGQQQPGDQLELPEQFGILSCLAVR</sequence>
<gene>
    <name evidence="2" type="ORF">F7725_013245</name>
</gene>
<feature type="region of interest" description="Disordered" evidence="1">
    <location>
        <begin position="144"/>
        <end position="163"/>
    </location>
</feature>